<dbReference type="Gene3D" id="3.40.50.2000">
    <property type="entry name" value="Glycogen Phosphorylase B"/>
    <property type="match status" value="2"/>
</dbReference>
<accession>A0A7Y8Y0H6</accession>
<dbReference type="PANTHER" id="PTHR12526:SF627">
    <property type="entry name" value="D-RHAMNOSYLTRANSFERASE WBPZ"/>
    <property type="match status" value="1"/>
</dbReference>
<gene>
    <name evidence="2" type="ORF">HZF10_04480</name>
</gene>
<dbReference type="CDD" id="cd03801">
    <property type="entry name" value="GT4_PimA-like"/>
    <property type="match status" value="1"/>
</dbReference>
<dbReference type="EMBL" id="JACBJI010000002">
    <property type="protein sequence ID" value="NYA70165.1"/>
    <property type="molecule type" value="Genomic_DNA"/>
</dbReference>
<organism evidence="2 3">
    <name type="scientific">Flavobacterium agri</name>
    <dbReference type="NCBI Taxonomy" id="2743471"/>
    <lineage>
        <taxon>Bacteria</taxon>
        <taxon>Pseudomonadati</taxon>
        <taxon>Bacteroidota</taxon>
        <taxon>Flavobacteriia</taxon>
        <taxon>Flavobacteriales</taxon>
        <taxon>Flavobacteriaceae</taxon>
        <taxon>Flavobacterium</taxon>
    </lineage>
</organism>
<evidence type="ECO:0000313" key="2">
    <source>
        <dbReference type="EMBL" id="NYA70165.1"/>
    </source>
</evidence>
<evidence type="ECO:0000259" key="1">
    <source>
        <dbReference type="Pfam" id="PF00534"/>
    </source>
</evidence>
<name>A0A7Y8Y0H6_9FLAO</name>
<keyword evidence="3" id="KW-1185">Reference proteome</keyword>
<dbReference type="Pfam" id="PF00534">
    <property type="entry name" value="Glycos_transf_1"/>
    <property type="match status" value="1"/>
</dbReference>
<dbReference type="AlphaFoldDB" id="A0A7Y8Y0H6"/>
<proteinExistence type="predicted"/>
<dbReference type="InterPro" id="IPR001296">
    <property type="entry name" value="Glyco_trans_1"/>
</dbReference>
<dbReference type="GO" id="GO:0016757">
    <property type="term" value="F:glycosyltransferase activity"/>
    <property type="evidence" value="ECO:0007669"/>
    <property type="project" value="InterPro"/>
</dbReference>
<sequence length="387" mass="43877">MKNVLIVNQSAELYGADKALLELIEHYPDGYNPIVVLHQDGPLKNRLESLGVQVIRSSVVKVKRGVLTPKFFLKLPFDVFTSIRKIRKELNGKEIHLVHSNAISVFIGAFYSFIFRRKHLWHVHEIIEHPKMLAYFYPKIVSLFSTHILFNSNATSLQFQKMKKGLERKSTIVHNGQNRVQPISSAEEIRSIRTDLFRMKDPNHLVIGLVGRVSRLKGQGVLLKAFVQLCQKYDSIHLVYVGSAPDGQEQFLENLHHKIEAAQLEAKVTVVDFQENIWPVYDALDIAVVPSTEPESFGLVATEAMLSRKPVVASRLGGLQEIIVEGHTGFLVMPKNATELAEKLETFIAHPEKIREFGENGYEVVIKNFSTEKYIGGVKDEYEKLTP</sequence>
<dbReference type="RefSeq" id="WP_176004988.1">
    <property type="nucleotide sequence ID" value="NZ_JABWMI010000006.1"/>
</dbReference>
<evidence type="ECO:0000313" key="3">
    <source>
        <dbReference type="Proteomes" id="UP000535020"/>
    </source>
</evidence>
<dbReference type="PANTHER" id="PTHR12526">
    <property type="entry name" value="GLYCOSYLTRANSFERASE"/>
    <property type="match status" value="1"/>
</dbReference>
<protein>
    <submittedName>
        <fullName evidence="2">Glycosyltransferase family 4 protein</fullName>
    </submittedName>
</protein>
<dbReference type="SUPFAM" id="SSF53756">
    <property type="entry name" value="UDP-Glycosyltransferase/glycogen phosphorylase"/>
    <property type="match status" value="1"/>
</dbReference>
<comment type="caution">
    <text evidence="2">The sequence shown here is derived from an EMBL/GenBank/DDBJ whole genome shotgun (WGS) entry which is preliminary data.</text>
</comment>
<feature type="domain" description="Glycosyl transferase family 1" evidence="1">
    <location>
        <begin position="202"/>
        <end position="363"/>
    </location>
</feature>
<keyword evidence="2" id="KW-0808">Transferase</keyword>
<dbReference type="Proteomes" id="UP000535020">
    <property type="component" value="Unassembled WGS sequence"/>
</dbReference>
<reference evidence="2 3" key="1">
    <citation type="submission" date="2020-07" db="EMBL/GenBank/DDBJ databases">
        <authorList>
            <person name="Sun Q."/>
        </authorList>
    </citation>
    <scope>NUCLEOTIDE SEQUENCE [LARGE SCALE GENOMIC DNA]</scope>
    <source>
        <strain evidence="2 3">MAH-1</strain>
    </source>
</reference>